<proteinExistence type="predicted"/>
<dbReference type="InterPro" id="IPR002575">
    <property type="entry name" value="Aminoglycoside_PTrfase"/>
</dbReference>
<dbReference type="InterPro" id="IPR051678">
    <property type="entry name" value="AGP_Transferase"/>
</dbReference>
<dbReference type="InterPro" id="IPR011009">
    <property type="entry name" value="Kinase-like_dom_sf"/>
</dbReference>
<dbReference type="RefSeq" id="XP_033602600.1">
    <property type="nucleotide sequence ID" value="XM_033743521.1"/>
</dbReference>
<dbReference type="EMBL" id="ML996568">
    <property type="protein sequence ID" value="KAF2760149.1"/>
    <property type="molecule type" value="Genomic_DNA"/>
</dbReference>
<evidence type="ECO:0000313" key="3">
    <source>
        <dbReference type="Proteomes" id="UP000799437"/>
    </source>
</evidence>
<dbReference type="Gene3D" id="3.90.1200.10">
    <property type="match status" value="1"/>
</dbReference>
<dbReference type="Pfam" id="PF01636">
    <property type="entry name" value="APH"/>
    <property type="match status" value="1"/>
</dbReference>
<dbReference type="GeneID" id="54484575"/>
<feature type="domain" description="Aminoglycoside phosphotransferase" evidence="1">
    <location>
        <begin position="49"/>
        <end position="283"/>
    </location>
</feature>
<gene>
    <name evidence="2" type="ORF">EJ05DRAFT_474050</name>
</gene>
<dbReference type="Proteomes" id="UP000799437">
    <property type="component" value="Unassembled WGS sequence"/>
</dbReference>
<dbReference type="PANTHER" id="PTHR21310:SF15">
    <property type="entry name" value="AMINOGLYCOSIDE PHOSPHOTRANSFERASE DOMAIN-CONTAINING PROTEIN"/>
    <property type="match status" value="1"/>
</dbReference>
<name>A0A6A6WD92_9PEZI</name>
<dbReference type="SUPFAM" id="SSF56112">
    <property type="entry name" value="Protein kinase-like (PK-like)"/>
    <property type="match status" value="1"/>
</dbReference>
<protein>
    <recommendedName>
        <fullName evidence="1">Aminoglycoside phosphotransferase domain-containing protein</fullName>
    </recommendedName>
</protein>
<accession>A0A6A6WD92</accession>
<sequence>MENRNIGPDDIILKEIFTIDLPTKTTVILQDWNKCVLKAEFSNGIEPCIVRLERVAGESRMFPMIAALQQVAAMVIPHLVPRTLQFGKAMNAEKDEFHFSVVEFIRGSTLEEVWGTLSEEERISVVEELGAALEKLHSVRPGDDNVRRVLQDMTSINMEGLGPLEQAGVFGGPELGFFQDGPSLLEAIEKSRRRKTPACTLTTGDISSGTTILSHFDEIGTATVNTSDMETWKSEAVLCHNDLTPRNLILRSCTSPTGEVRYKLAGIIDWEFSGFFPASYELSLQDTYFPTANRHVSYYLLLKEHLGKLTPRSSSHTTLSKAMDLIYESQQRSLVEGNKIPAKIRKRFLETLKMVKDEDPYVGWRRSSQETPFEELSQAEFVKLENDVIEEVVTKRKASAGTT</sequence>
<evidence type="ECO:0000313" key="2">
    <source>
        <dbReference type="EMBL" id="KAF2760149.1"/>
    </source>
</evidence>
<dbReference type="OrthoDB" id="2906425at2759"/>
<reference evidence="2" key="1">
    <citation type="journal article" date="2020" name="Stud. Mycol.">
        <title>101 Dothideomycetes genomes: a test case for predicting lifestyles and emergence of pathogens.</title>
        <authorList>
            <person name="Haridas S."/>
            <person name="Albert R."/>
            <person name="Binder M."/>
            <person name="Bloem J."/>
            <person name="Labutti K."/>
            <person name="Salamov A."/>
            <person name="Andreopoulos B."/>
            <person name="Baker S."/>
            <person name="Barry K."/>
            <person name="Bills G."/>
            <person name="Bluhm B."/>
            <person name="Cannon C."/>
            <person name="Castanera R."/>
            <person name="Culley D."/>
            <person name="Daum C."/>
            <person name="Ezra D."/>
            <person name="Gonzalez J."/>
            <person name="Henrissat B."/>
            <person name="Kuo A."/>
            <person name="Liang C."/>
            <person name="Lipzen A."/>
            <person name="Lutzoni F."/>
            <person name="Magnuson J."/>
            <person name="Mondo S."/>
            <person name="Nolan M."/>
            <person name="Ohm R."/>
            <person name="Pangilinan J."/>
            <person name="Park H.-J."/>
            <person name="Ramirez L."/>
            <person name="Alfaro M."/>
            <person name="Sun H."/>
            <person name="Tritt A."/>
            <person name="Yoshinaga Y."/>
            <person name="Zwiers L.-H."/>
            <person name="Turgeon B."/>
            <person name="Goodwin S."/>
            <person name="Spatafora J."/>
            <person name="Crous P."/>
            <person name="Grigoriev I."/>
        </authorList>
    </citation>
    <scope>NUCLEOTIDE SEQUENCE</scope>
    <source>
        <strain evidence="2">CBS 121739</strain>
    </source>
</reference>
<keyword evidence="3" id="KW-1185">Reference proteome</keyword>
<organism evidence="2 3">
    <name type="scientific">Pseudovirgaria hyperparasitica</name>
    <dbReference type="NCBI Taxonomy" id="470096"/>
    <lineage>
        <taxon>Eukaryota</taxon>
        <taxon>Fungi</taxon>
        <taxon>Dikarya</taxon>
        <taxon>Ascomycota</taxon>
        <taxon>Pezizomycotina</taxon>
        <taxon>Dothideomycetes</taxon>
        <taxon>Dothideomycetes incertae sedis</taxon>
        <taxon>Acrospermales</taxon>
        <taxon>Acrospermaceae</taxon>
        <taxon>Pseudovirgaria</taxon>
    </lineage>
</organism>
<dbReference type="PANTHER" id="PTHR21310">
    <property type="entry name" value="AMINOGLYCOSIDE PHOSPHOTRANSFERASE-RELATED-RELATED"/>
    <property type="match status" value="1"/>
</dbReference>
<dbReference type="AlphaFoldDB" id="A0A6A6WD92"/>
<evidence type="ECO:0000259" key="1">
    <source>
        <dbReference type="Pfam" id="PF01636"/>
    </source>
</evidence>